<evidence type="ECO:0000256" key="1">
    <source>
        <dbReference type="SAM" id="MobiDB-lite"/>
    </source>
</evidence>
<evidence type="ECO:0000313" key="3">
    <source>
        <dbReference type="Proteomes" id="UP000313359"/>
    </source>
</evidence>
<feature type="region of interest" description="Disordered" evidence="1">
    <location>
        <begin position="1"/>
        <end position="32"/>
    </location>
</feature>
<dbReference type="OrthoDB" id="2800028at2759"/>
<feature type="compositionally biased region" description="Low complexity" evidence="1">
    <location>
        <begin position="1"/>
        <end position="15"/>
    </location>
</feature>
<organism evidence="2 3">
    <name type="scientific">Lentinus tigrinus ALCF2SS1-6</name>
    <dbReference type="NCBI Taxonomy" id="1328759"/>
    <lineage>
        <taxon>Eukaryota</taxon>
        <taxon>Fungi</taxon>
        <taxon>Dikarya</taxon>
        <taxon>Basidiomycota</taxon>
        <taxon>Agaricomycotina</taxon>
        <taxon>Agaricomycetes</taxon>
        <taxon>Polyporales</taxon>
        <taxon>Polyporaceae</taxon>
        <taxon>Lentinus</taxon>
    </lineage>
</organism>
<reference evidence="2" key="1">
    <citation type="journal article" date="2018" name="Genome Biol. Evol.">
        <title>Genomics and development of Lentinus tigrinus, a white-rot wood-decaying mushroom with dimorphic fruiting bodies.</title>
        <authorList>
            <person name="Wu B."/>
            <person name="Xu Z."/>
            <person name="Knudson A."/>
            <person name="Carlson A."/>
            <person name="Chen N."/>
            <person name="Kovaka S."/>
            <person name="LaButti K."/>
            <person name="Lipzen A."/>
            <person name="Pennachio C."/>
            <person name="Riley R."/>
            <person name="Schakwitz W."/>
            <person name="Umezawa K."/>
            <person name="Ohm R.A."/>
            <person name="Grigoriev I.V."/>
            <person name="Nagy L.G."/>
            <person name="Gibbons J."/>
            <person name="Hibbett D."/>
        </authorList>
    </citation>
    <scope>NUCLEOTIDE SEQUENCE [LARGE SCALE GENOMIC DNA]</scope>
    <source>
        <strain evidence="2">ALCF2SS1-6</strain>
    </source>
</reference>
<dbReference type="AlphaFoldDB" id="A0A5C2S488"/>
<accession>A0A5C2S488</accession>
<dbReference type="EMBL" id="ML122276">
    <property type="protein sequence ID" value="RPD58330.1"/>
    <property type="molecule type" value="Genomic_DNA"/>
</dbReference>
<keyword evidence="3" id="KW-1185">Reference proteome</keyword>
<proteinExistence type="predicted"/>
<gene>
    <name evidence="2" type="ORF">L227DRAFT_655006</name>
</gene>
<dbReference type="Proteomes" id="UP000313359">
    <property type="component" value="Unassembled WGS sequence"/>
</dbReference>
<name>A0A5C2S488_9APHY</name>
<sequence length="236" mass="25597">MSFPLAPSPSSHPSSGATQGRRSQPQAGARPPTFCRMDEYVLDVCPEYTPLSKEEVEGFLREEGATDETMQDYLDALNRLMETRMGPNSVGFRVIGVKPRSDDTNVYTFCLDFFDTRQRIAVNCPQGFSIHPAASSMPDVSNVPGVTIMPGASHMPGTFSTPGVFSMRGALPSWEQAFDYTAGDILPGQEKWSVPAGSHLSVVKDGRALVTFAVPLTRAQQNMMAGVVQPTLGYGR</sequence>
<protein>
    <submittedName>
        <fullName evidence="2">Uncharacterized protein</fullName>
    </submittedName>
</protein>
<evidence type="ECO:0000313" key="2">
    <source>
        <dbReference type="EMBL" id="RPD58330.1"/>
    </source>
</evidence>
<feature type="compositionally biased region" description="Polar residues" evidence="1">
    <location>
        <begin position="16"/>
        <end position="26"/>
    </location>
</feature>